<reference evidence="2 3" key="1">
    <citation type="submission" date="2021-02" db="EMBL/GenBank/DDBJ databases">
        <title>Variation within the Batrachochytrium salamandrivorans European outbreak.</title>
        <authorList>
            <person name="Kelly M."/>
            <person name="Pasmans F."/>
            <person name="Shea T.P."/>
            <person name="Munoz J.F."/>
            <person name="Carranza S."/>
            <person name="Cuomo C.A."/>
            <person name="Martel A."/>
        </authorList>
    </citation>
    <scope>NUCLEOTIDE SEQUENCE [LARGE SCALE GENOMIC DNA]</scope>
    <source>
        <strain evidence="2 3">AMFP18/2</strain>
    </source>
</reference>
<keyword evidence="3" id="KW-1185">Reference proteome</keyword>
<feature type="compositionally biased region" description="Polar residues" evidence="1">
    <location>
        <begin position="1"/>
        <end position="18"/>
    </location>
</feature>
<comment type="caution">
    <text evidence="2">The sequence shown here is derived from an EMBL/GenBank/DDBJ whole genome shotgun (WGS) entry which is preliminary data.</text>
</comment>
<gene>
    <name evidence="2" type="ORF">BASA50_002307</name>
</gene>
<organism evidence="2 3">
    <name type="scientific">Batrachochytrium salamandrivorans</name>
    <dbReference type="NCBI Taxonomy" id="1357716"/>
    <lineage>
        <taxon>Eukaryota</taxon>
        <taxon>Fungi</taxon>
        <taxon>Fungi incertae sedis</taxon>
        <taxon>Chytridiomycota</taxon>
        <taxon>Chytridiomycota incertae sedis</taxon>
        <taxon>Chytridiomycetes</taxon>
        <taxon>Rhizophydiales</taxon>
        <taxon>Rhizophydiales incertae sedis</taxon>
        <taxon>Batrachochytrium</taxon>
    </lineage>
</organism>
<evidence type="ECO:0000256" key="1">
    <source>
        <dbReference type="SAM" id="MobiDB-lite"/>
    </source>
</evidence>
<dbReference type="EMBL" id="JAFCIX010000037">
    <property type="protein sequence ID" value="KAH6600409.1"/>
    <property type="molecule type" value="Genomic_DNA"/>
</dbReference>
<evidence type="ECO:0000313" key="3">
    <source>
        <dbReference type="Proteomes" id="UP001648503"/>
    </source>
</evidence>
<accession>A0ABQ8FLN1</accession>
<proteinExistence type="predicted"/>
<feature type="region of interest" description="Disordered" evidence="1">
    <location>
        <begin position="1"/>
        <end position="123"/>
    </location>
</feature>
<dbReference type="Proteomes" id="UP001648503">
    <property type="component" value="Unassembled WGS sequence"/>
</dbReference>
<sequence length="237" mass="26129">MPQDTTGNEQEPVVSQESAGREPKSGSSQDPSENDSEPGVPQGPSGNRVKLAIRKLESGMPHDTLGDIPKVVVPQDPSGNRVKSGLSQDPSGNGLELAMAPGPSDGEQGQGPSQDSPMRELRQRLLRSPMVRELRSVFPQGVPWHKLGKSKDPEPEANPICDSIKAELALYGSRLEIKEKYDDFGKDRDEILKRLDENECPETFKRVSLEELTQKGYLPNWKDSKDHLQCICHLVLT</sequence>
<evidence type="ECO:0000313" key="2">
    <source>
        <dbReference type="EMBL" id="KAH6600409.1"/>
    </source>
</evidence>
<name>A0ABQ8FLN1_9FUNG</name>
<protein>
    <submittedName>
        <fullName evidence="2">Uncharacterized protein</fullName>
    </submittedName>
</protein>